<accession>T1AA63</accession>
<proteinExistence type="predicted"/>
<feature type="non-terminal residue" evidence="1">
    <location>
        <position position="1"/>
    </location>
</feature>
<reference evidence="1" key="2">
    <citation type="journal article" date="2014" name="ISME J.">
        <title>Microbial stratification in low pH oxic and suboxic macroscopic growths along an acid mine drainage.</title>
        <authorList>
            <person name="Mendez-Garcia C."/>
            <person name="Mesa V."/>
            <person name="Sprenger R.R."/>
            <person name="Richter M."/>
            <person name="Diez M.S."/>
            <person name="Solano J."/>
            <person name="Bargiela R."/>
            <person name="Golyshina O.V."/>
            <person name="Manteca A."/>
            <person name="Ramos J.L."/>
            <person name="Gallego J.R."/>
            <person name="Llorente I."/>
            <person name="Martins Dos Santos V.A."/>
            <person name="Jensen O.N."/>
            <person name="Pelaez A.I."/>
            <person name="Sanchez J."/>
            <person name="Ferrer M."/>
        </authorList>
    </citation>
    <scope>NUCLEOTIDE SEQUENCE</scope>
</reference>
<evidence type="ECO:0000313" key="1">
    <source>
        <dbReference type="EMBL" id="EQD38720.1"/>
    </source>
</evidence>
<gene>
    <name evidence="1" type="ORF">B2A_11357</name>
</gene>
<dbReference type="EMBL" id="AUZZ01008194">
    <property type="protein sequence ID" value="EQD38720.1"/>
    <property type="molecule type" value="Genomic_DNA"/>
</dbReference>
<name>T1AA63_9ZZZZ</name>
<dbReference type="AlphaFoldDB" id="T1AA63"/>
<sequence length="154" mass="17368">AQQVAHSICLLDASSVIGQIFDEAERRDPEHIRTWVALLDGNNHQIERIKAEARTRKITASILIDLVHVLEYLWKAVWCFYGEGDLEAEDWVRRQALAVLDGKATRVAGSIRRAATRAHLEPICRAGADTCATYLTNKATYLDYPRALKQGWPI</sequence>
<organism evidence="1">
    <name type="scientific">mine drainage metagenome</name>
    <dbReference type="NCBI Taxonomy" id="410659"/>
    <lineage>
        <taxon>unclassified sequences</taxon>
        <taxon>metagenomes</taxon>
        <taxon>ecological metagenomes</taxon>
    </lineage>
</organism>
<protein>
    <submittedName>
        <fullName evidence="1">Uncharacterized protein</fullName>
    </submittedName>
</protein>
<comment type="caution">
    <text evidence="1">The sequence shown here is derived from an EMBL/GenBank/DDBJ whole genome shotgun (WGS) entry which is preliminary data.</text>
</comment>
<reference evidence="1" key="1">
    <citation type="submission" date="2013-08" db="EMBL/GenBank/DDBJ databases">
        <authorList>
            <person name="Mendez C."/>
            <person name="Richter M."/>
            <person name="Ferrer M."/>
            <person name="Sanchez J."/>
        </authorList>
    </citation>
    <scope>NUCLEOTIDE SEQUENCE</scope>
</reference>
<feature type="non-terminal residue" evidence="1">
    <location>
        <position position="154"/>
    </location>
</feature>